<accession>F4Q310</accession>
<gene>
    <name evidence="3" type="ORF">DFA_08570</name>
</gene>
<feature type="region of interest" description="Disordered" evidence="2">
    <location>
        <begin position="1"/>
        <end position="20"/>
    </location>
</feature>
<dbReference type="GeneID" id="14868761"/>
<feature type="compositionally biased region" description="Basic and acidic residues" evidence="2">
    <location>
        <begin position="475"/>
        <end position="485"/>
    </location>
</feature>
<organism evidence="3 4">
    <name type="scientific">Cavenderia fasciculata</name>
    <name type="common">Slime mold</name>
    <name type="synonym">Dictyostelium fasciculatum</name>
    <dbReference type="NCBI Taxonomy" id="261658"/>
    <lineage>
        <taxon>Eukaryota</taxon>
        <taxon>Amoebozoa</taxon>
        <taxon>Evosea</taxon>
        <taxon>Eumycetozoa</taxon>
        <taxon>Dictyostelia</taxon>
        <taxon>Acytosteliales</taxon>
        <taxon>Cavenderiaceae</taxon>
        <taxon>Cavenderia</taxon>
    </lineage>
</organism>
<feature type="region of interest" description="Disordered" evidence="2">
    <location>
        <begin position="365"/>
        <end position="390"/>
    </location>
</feature>
<dbReference type="STRING" id="1054147.F4Q310"/>
<feature type="compositionally biased region" description="Low complexity" evidence="2">
    <location>
        <begin position="41"/>
        <end position="93"/>
    </location>
</feature>
<feature type="compositionally biased region" description="Low complexity" evidence="2">
    <location>
        <begin position="417"/>
        <end position="426"/>
    </location>
</feature>
<feature type="compositionally biased region" description="Polar residues" evidence="2">
    <location>
        <begin position="1"/>
        <end position="16"/>
    </location>
</feature>
<feature type="region of interest" description="Disordered" evidence="2">
    <location>
        <begin position="30"/>
        <end position="93"/>
    </location>
</feature>
<proteinExistence type="predicted"/>
<feature type="compositionally biased region" description="Polar residues" evidence="2">
    <location>
        <begin position="427"/>
        <end position="441"/>
    </location>
</feature>
<dbReference type="RefSeq" id="XP_004356058.1">
    <property type="nucleotide sequence ID" value="XM_004356005.1"/>
</dbReference>
<dbReference type="Proteomes" id="UP000007797">
    <property type="component" value="Unassembled WGS sequence"/>
</dbReference>
<dbReference type="AlphaFoldDB" id="F4Q310"/>
<evidence type="ECO:0000256" key="1">
    <source>
        <dbReference type="SAM" id="Coils"/>
    </source>
</evidence>
<feature type="compositionally biased region" description="Basic and acidic residues" evidence="2">
    <location>
        <begin position="451"/>
        <end position="469"/>
    </location>
</feature>
<feature type="region of interest" description="Disordered" evidence="2">
    <location>
        <begin position="404"/>
        <end position="485"/>
    </location>
</feature>
<feature type="coiled-coil region" evidence="1">
    <location>
        <begin position="293"/>
        <end position="350"/>
    </location>
</feature>
<evidence type="ECO:0000256" key="2">
    <source>
        <dbReference type="SAM" id="MobiDB-lite"/>
    </source>
</evidence>
<keyword evidence="1" id="KW-0175">Coiled coil</keyword>
<dbReference type="EMBL" id="GL883021">
    <property type="protein sequence ID" value="EGG17574.1"/>
    <property type="molecule type" value="Genomic_DNA"/>
</dbReference>
<dbReference type="KEGG" id="dfa:DFA_08570"/>
<name>F4Q310_CACFS</name>
<feature type="compositionally biased region" description="Low complexity" evidence="2">
    <location>
        <begin position="365"/>
        <end position="384"/>
    </location>
</feature>
<sequence length="485" mass="54007">MITHVINQNSDSTNPLTLCDDDDDIYRTGSIKGSILGNKDQQQQTPTTTTTTTTTAAAATDTNNVQSTNNNNNNNNASPTITPATTTPATSSPNSLYSNLQPVVDVIKENVVQPVTDVLKMTVVDVETLKEFTEKDITVALQNMTTSVTNSVASSSSANLPSISQLKESLQDVDLYNGSLLLRTYEIKLKQIRTNGVILAERAEELDKRIFPLVKTCTVQAESWKKAQSELTKLDDMNNMVESITLTLDSLVSKIEALEISLSIDVENYIDNQHQKWKEQKELEFNRYEASKKAELIKLEEDLINAYNRHEREKAAKERAIQLEQERLARRKLDEELQRKVKEEASLRSNLDKTIQKQLNDYKTSGVIPTTSSSSIGGTTAPATDSNQPTTTIEQIVPEDSSSDLENFLAPTPPTTSPTLTSQQPAVISTTDNLTLTPSSESTKEQQQVVVEEKVEEPVQKDNEQVEEKKEEEEPVQKEEEKKEE</sequence>
<protein>
    <submittedName>
        <fullName evidence="3">Uncharacterized protein</fullName>
    </submittedName>
</protein>
<keyword evidence="4" id="KW-1185">Reference proteome</keyword>
<dbReference type="OMA" id="THVINQN"/>
<evidence type="ECO:0000313" key="4">
    <source>
        <dbReference type="Proteomes" id="UP000007797"/>
    </source>
</evidence>
<evidence type="ECO:0000313" key="3">
    <source>
        <dbReference type="EMBL" id="EGG17574.1"/>
    </source>
</evidence>
<reference evidence="4" key="1">
    <citation type="journal article" date="2011" name="Genome Res.">
        <title>Phylogeny-wide analysis of social amoeba genomes highlights ancient origins for complex intercellular communication.</title>
        <authorList>
            <person name="Heidel A.J."/>
            <person name="Lawal H.M."/>
            <person name="Felder M."/>
            <person name="Schilde C."/>
            <person name="Helps N.R."/>
            <person name="Tunggal B."/>
            <person name="Rivero F."/>
            <person name="John U."/>
            <person name="Schleicher M."/>
            <person name="Eichinger L."/>
            <person name="Platzer M."/>
            <person name="Noegel A.A."/>
            <person name="Schaap P."/>
            <person name="Gloeckner G."/>
        </authorList>
    </citation>
    <scope>NUCLEOTIDE SEQUENCE [LARGE SCALE GENOMIC DNA]</scope>
    <source>
        <strain evidence="4">SH3</strain>
    </source>
</reference>
<dbReference type="OrthoDB" id="19005at2759"/>